<keyword evidence="4" id="KW-1185">Reference proteome</keyword>
<dbReference type="Pfam" id="PF07978">
    <property type="entry name" value="NIPSNAP"/>
    <property type="match status" value="1"/>
</dbReference>
<organism evidence="3 4">
    <name type="scientific">Phenylobacterium deserti</name>
    <dbReference type="NCBI Taxonomy" id="1914756"/>
    <lineage>
        <taxon>Bacteria</taxon>
        <taxon>Pseudomonadati</taxon>
        <taxon>Pseudomonadota</taxon>
        <taxon>Alphaproteobacteria</taxon>
        <taxon>Caulobacterales</taxon>
        <taxon>Caulobacteraceae</taxon>
        <taxon>Phenylobacterium</taxon>
    </lineage>
</organism>
<gene>
    <name evidence="3" type="ORF">DJ018_06900</name>
</gene>
<dbReference type="InterPro" id="IPR012577">
    <property type="entry name" value="NIPSNAP"/>
</dbReference>
<dbReference type="OrthoDB" id="9812037at2"/>
<dbReference type="InterPro" id="IPR011008">
    <property type="entry name" value="Dimeric_a/b-barrel"/>
</dbReference>
<evidence type="ECO:0000256" key="1">
    <source>
        <dbReference type="SAM" id="SignalP"/>
    </source>
</evidence>
<dbReference type="Gene3D" id="3.30.70.100">
    <property type="match status" value="1"/>
</dbReference>
<dbReference type="SUPFAM" id="SSF54909">
    <property type="entry name" value="Dimeric alpha+beta barrel"/>
    <property type="match status" value="1"/>
</dbReference>
<proteinExistence type="predicted"/>
<keyword evidence="1" id="KW-0732">Signal</keyword>
<evidence type="ECO:0000313" key="4">
    <source>
        <dbReference type="Proteomes" id="UP000249725"/>
    </source>
</evidence>
<protein>
    <submittedName>
        <fullName evidence="3">NIPSNAP family protein</fullName>
    </submittedName>
</protein>
<feature type="domain" description="NIPSNAP" evidence="2">
    <location>
        <begin position="34"/>
        <end position="136"/>
    </location>
</feature>
<comment type="caution">
    <text evidence="3">The sequence shown here is derived from an EMBL/GenBank/DDBJ whole genome shotgun (WGS) entry which is preliminary data.</text>
</comment>
<dbReference type="RefSeq" id="WP_111514099.1">
    <property type="nucleotide sequence ID" value="NZ_QFYR01000001.1"/>
</dbReference>
<evidence type="ECO:0000313" key="3">
    <source>
        <dbReference type="EMBL" id="RAK57648.1"/>
    </source>
</evidence>
<evidence type="ECO:0000259" key="2">
    <source>
        <dbReference type="Pfam" id="PF07978"/>
    </source>
</evidence>
<name>A0A328AXT8_9CAUL</name>
<sequence>MRFLPASLFASVAVAMAAPAFAQPAKLDPQTAVYELRTYYAAPGKLEALNTRFRQHTLKMFEKHGMTNVAYWSDLDAPNGRVIYVLAYPSREARDASWKAFGSDPEWRAIASASEANGKLVDKVESVFMKMTDYSPPLPLGR</sequence>
<dbReference type="EMBL" id="QFYR01000001">
    <property type="protein sequence ID" value="RAK57648.1"/>
    <property type="molecule type" value="Genomic_DNA"/>
</dbReference>
<reference evidence="4" key="1">
    <citation type="submission" date="2018-05" db="EMBL/GenBank/DDBJ databases">
        <authorList>
            <person name="Li X."/>
        </authorList>
    </citation>
    <scope>NUCLEOTIDE SEQUENCE [LARGE SCALE GENOMIC DNA]</scope>
    <source>
        <strain evidence="4">YIM 73061</strain>
    </source>
</reference>
<dbReference type="Proteomes" id="UP000249725">
    <property type="component" value="Unassembled WGS sequence"/>
</dbReference>
<accession>A0A328AXT8</accession>
<dbReference type="AlphaFoldDB" id="A0A328AXT8"/>
<feature type="signal peptide" evidence="1">
    <location>
        <begin position="1"/>
        <end position="22"/>
    </location>
</feature>
<feature type="chain" id="PRO_5016322843" evidence="1">
    <location>
        <begin position="23"/>
        <end position="142"/>
    </location>
</feature>